<sequence>ILCLSLLWIVKQSSFALAFPFVLLCMIPIRLSLKWLFSERELQLLDGEGPVQDPPEDESLRL</sequence>
<comment type="caution">
    <text evidence="2">The sequence shown here is derived from an EMBL/GenBank/DDBJ whole genome shotgun (WGS) entry which is preliminary data.</text>
</comment>
<dbReference type="GO" id="GO:0016020">
    <property type="term" value="C:membrane"/>
    <property type="evidence" value="ECO:0007669"/>
    <property type="project" value="InterPro"/>
</dbReference>
<dbReference type="InterPro" id="IPR011531">
    <property type="entry name" value="HCO3_transpt-like_TM_dom"/>
</dbReference>
<protein>
    <submittedName>
        <fullName evidence="2">Anion exchange protein 3-like</fullName>
    </submittedName>
</protein>
<proteinExistence type="predicted"/>
<dbReference type="AlphaFoldDB" id="A0A1V9XHQ9"/>
<accession>A0A1V9XHQ9</accession>
<dbReference type="OrthoDB" id="1735926at2759"/>
<evidence type="ECO:0000313" key="3">
    <source>
        <dbReference type="Proteomes" id="UP000192247"/>
    </source>
</evidence>
<name>A0A1V9XHQ9_9ACAR</name>
<dbReference type="STRING" id="418985.A0A1V9XHQ9"/>
<dbReference type="GO" id="GO:0006820">
    <property type="term" value="P:monoatomic anion transport"/>
    <property type="evidence" value="ECO:0007669"/>
    <property type="project" value="InterPro"/>
</dbReference>
<dbReference type="EMBL" id="MNPL01010731">
    <property type="protein sequence ID" value="OQR72961.1"/>
    <property type="molecule type" value="Genomic_DNA"/>
</dbReference>
<dbReference type="Proteomes" id="UP000192247">
    <property type="component" value="Unassembled WGS sequence"/>
</dbReference>
<keyword evidence="3" id="KW-1185">Reference proteome</keyword>
<feature type="non-terminal residue" evidence="2">
    <location>
        <position position="1"/>
    </location>
</feature>
<dbReference type="InParanoid" id="A0A1V9XHQ9"/>
<dbReference type="Pfam" id="PF00955">
    <property type="entry name" value="HCO3_cotransp"/>
    <property type="match status" value="1"/>
</dbReference>
<gene>
    <name evidence="2" type="ORF">BIW11_10046</name>
</gene>
<evidence type="ECO:0000313" key="2">
    <source>
        <dbReference type="EMBL" id="OQR72961.1"/>
    </source>
</evidence>
<reference evidence="2 3" key="1">
    <citation type="journal article" date="2017" name="Gigascience">
        <title>Draft genome of the honey bee ectoparasitic mite, Tropilaelaps mercedesae, is shaped by the parasitic life history.</title>
        <authorList>
            <person name="Dong X."/>
            <person name="Armstrong S.D."/>
            <person name="Xia D."/>
            <person name="Makepeace B.L."/>
            <person name="Darby A.C."/>
            <person name="Kadowaki T."/>
        </authorList>
    </citation>
    <scope>NUCLEOTIDE SEQUENCE [LARGE SCALE GENOMIC DNA]</scope>
    <source>
        <strain evidence="2">Wuxi-XJTLU</strain>
    </source>
</reference>
<feature type="domain" description="Bicarbonate transporter-like transmembrane" evidence="1">
    <location>
        <begin position="1"/>
        <end position="48"/>
    </location>
</feature>
<evidence type="ECO:0000259" key="1">
    <source>
        <dbReference type="Pfam" id="PF00955"/>
    </source>
</evidence>
<organism evidence="2 3">
    <name type="scientific">Tropilaelaps mercedesae</name>
    <dbReference type="NCBI Taxonomy" id="418985"/>
    <lineage>
        <taxon>Eukaryota</taxon>
        <taxon>Metazoa</taxon>
        <taxon>Ecdysozoa</taxon>
        <taxon>Arthropoda</taxon>
        <taxon>Chelicerata</taxon>
        <taxon>Arachnida</taxon>
        <taxon>Acari</taxon>
        <taxon>Parasitiformes</taxon>
        <taxon>Mesostigmata</taxon>
        <taxon>Gamasina</taxon>
        <taxon>Dermanyssoidea</taxon>
        <taxon>Laelapidae</taxon>
        <taxon>Tropilaelaps</taxon>
    </lineage>
</organism>